<reference evidence="2 3" key="1">
    <citation type="journal article" date="2016" name="Front. Microbiol.">
        <title>Comparative Genomics Analysis of Streptomyces Species Reveals Their Adaptation to the Marine Environment and Their Diversity at the Genomic Level.</title>
        <authorList>
            <person name="Tian X."/>
            <person name="Zhang Z."/>
            <person name="Yang T."/>
            <person name="Chen M."/>
            <person name="Li J."/>
            <person name="Chen F."/>
            <person name="Yang J."/>
            <person name="Li W."/>
            <person name="Zhang B."/>
            <person name="Zhang Z."/>
            <person name="Wu J."/>
            <person name="Zhang C."/>
            <person name="Long L."/>
            <person name="Xiao J."/>
        </authorList>
    </citation>
    <scope>NUCLEOTIDE SEQUENCE [LARGE SCALE GENOMIC DNA]</scope>
    <source>
        <strain evidence="2 3">SCSIO 10390</strain>
    </source>
</reference>
<evidence type="ECO:0000256" key="1">
    <source>
        <dbReference type="SAM" id="MobiDB-lite"/>
    </source>
</evidence>
<feature type="compositionally biased region" description="Low complexity" evidence="1">
    <location>
        <begin position="387"/>
        <end position="396"/>
    </location>
</feature>
<dbReference type="PATRIC" id="fig|933944.6.peg.165"/>
<evidence type="ECO:0008006" key="4">
    <source>
        <dbReference type="Google" id="ProtNLM"/>
    </source>
</evidence>
<dbReference type="RefSeq" id="WP_070031186.1">
    <property type="nucleotide sequence ID" value="NZ_LJGT01000039.1"/>
</dbReference>
<dbReference type="AlphaFoldDB" id="A0A1E7JMF1"/>
<protein>
    <recommendedName>
        <fullName evidence="4">Nucleic acid/nucleotide deaminase of polymorphic system toxin</fullName>
    </recommendedName>
</protein>
<dbReference type="Proteomes" id="UP000176087">
    <property type="component" value="Unassembled WGS sequence"/>
</dbReference>
<dbReference type="Pfam" id="PF14435">
    <property type="entry name" value="SUKH-4"/>
    <property type="match status" value="1"/>
</dbReference>
<dbReference type="EMBL" id="LJGT01000039">
    <property type="protein sequence ID" value="OEU89044.1"/>
    <property type="molecule type" value="Genomic_DNA"/>
</dbReference>
<comment type="caution">
    <text evidence="2">The sequence shown here is derived from an EMBL/GenBank/DDBJ whole genome shotgun (WGS) entry which is preliminary data.</text>
</comment>
<feature type="compositionally biased region" description="Gly residues" evidence="1">
    <location>
        <begin position="252"/>
        <end position="266"/>
    </location>
</feature>
<dbReference type="OrthoDB" id="4334423at2"/>
<dbReference type="InterPro" id="IPR032722">
    <property type="entry name" value="Deaminase_XOO_2897"/>
</dbReference>
<feature type="compositionally biased region" description="Pro residues" evidence="1">
    <location>
        <begin position="479"/>
        <end position="501"/>
    </location>
</feature>
<evidence type="ECO:0000313" key="2">
    <source>
        <dbReference type="EMBL" id="OEU89044.1"/>
    </source>
</evidence>
<dbReference type="STRING" id="933944.AN215_14975"/>
<feature type="compositionally biased region" description="Low complexity" evidence="1">
    <location>
        <begin position="460"/>
        <end position="478"/>
    </location>
</feature>
<feature type="compositionally biased region" description="Low complexity" evidence="1">
    <location>
        <begin position="138"/>
        <end position="151"/>
    </location>
</feature>
<feature type="compositionally biased region" description="Pro residues" evidence="1">
    <location>
        <begin position="427"/>
        <end position="459"/>
    </location>
</feature>
<feature type="region of interest" description="Disordered" evidence="1">
    <location>
        <begin position="125"/>
        <end position="516"/>
    </location>
</feature>
<dbReference type="Pfam" id="PF14440">
    <property type="entry name" value="XOO_2897-deam"/>
    <property type="match status" value="1"/>
</dbReference>
<feature type="compositionally biased region" description="Low complexity" evidence="1">
    <location>
        <begin position="305"/>
        <end position="323"/>
    </location>
</feature>
<sequence length="840" mass="84570">MVTFAQAQERAERWVNGDVPAERHSEVRVREFDLGFVAWAEPPGGPGSEVTRARLVIARDSGDTTLWPGLPVGEIIRRYEEEYGPTEVPAAPAGASAPQRLDLEATSFLLTPPEWLQQAADQMGIPDRRSTGAGAGRAGASASASAAAGSSPWDAADTSSSGGGEAQSPPATVFAPPLSGDPASADAKTELMPEGPVLPSTAVSPAVEGTDQPAPGQQGQASGQAPGQAHGPGLPPPPPMPPDAPAPPPGQGPGGDSSGGGSGGGVHHAATMLADPSQGGAAGIGTPPPPPGPPGPPGAVGAGAGADADTGRAPAGGSAAGRPSRGGGPSVPPPPGAPGTPGARPGEAGTGSAPGAPGSPAPASGPSGPGYVPTQMVSADEVAQLRDSGPGDSPGAPGTPPPPPAAPGAPGTGGDDVHHAATMLASPGPPPSSGGPGTPPPPGPPGPPGPPAPPPPAPGAPAGAAPAGAPPQGYGFPQQGPPAGPPPAVPAGPGAPAPPAYGYPQQQAPPSGVPTVGPGYMAVLRYRAPDGSEQQLIRRSAPGTPHPEWQILHELRNMNVPPQQVVELHTELESCELPGGYCARMIRETWPQVRVTHTAPYGRDHTSRQQGMRHLLEHQGELHQVADGPARPAPFRVPLPPQHQIPPVPPVPPDAIGHELLQAFGPQAVFRFDQHAVSRQGVPDIVGQTLVWAGLPVDVGPFFWGQTQPGRPVPTLAELAQERGVQPGADAGSYLVMGNDFGKQMCVQYGTANIVAVPLEGGPEGQPAQPQFVSTGLPEFVRALALLGRMWPLRYGLTQEQAGRWTVDFQAQLAALDPAALASPENWWAVLLEQMWDGLF</sequence>
<feature type="compositionally biased region" description="Pro residues" evidence="1">
    <location>
        <begin position="397"/>
        <end position="407"/>
    </location>
</feature>
<gene>
    <name evidence="2" type="ORF">AN215_14975</name>
</gene>
<dbReference type="InterPro" id="IPR025851">
    <property type="entry name" value="SUKH-4"/>
</dbReference>
<accession>A0A1E7JMF1</accession>
<organism evidence="2 3">
    <name type="scientific">Streptomyces abyssalis</name>
    <dbReference type="NCBI Taxonomy" id="933944"/>
    <lineage>
        <taxon>Bacteria</taxon>
        <taxon>Bacillati</taxon>
        <taxon>Actinomycetota</taxon>
        <taxon>Actinomycetes</taxon>
        <taxon>Kitasatosporales</taxon>
        <taxon>Streptomycetaceae</taxon>
        <taxon>Streptomyces</taxon>
    </lineage>
</organism>
<evidence type="ECO:0000313" key="3">
    <source>
        <dbReference type="Proteomes" id="UP000176087"/>
    </source>
</evidence>
<feature type="compositionally biased region" description="Pro residues" evidence="1">
    <location>
        <begin position="286"/>
        <end position="297"/>
    </location>
</feature>
<feature type="compositionally biased region" description="Pro residues" evidence="1">
    <location>
        <begin position="233"/>
        <end position="251"/>
    </location>
</feature>
<keyword evidence="3" id="KW-1185">Reference proteome</keyword>
<feature type="compositionally biased region" description="Low complexity" evidence="1">
    <location>
        <begin position="340"/>
        <end position="370"/>
    </location>
</feature>
<feature type="compositionally biased region" description="Low complexity" evidence="1">
    <location>
        <begin position="211"/>
        <end position="232"/>
    </location>
</feature>
<proteinExistence type="predicted"/>
<name>A0A1E7JMF1_9ACTN</name>